<organism evidence="3 4">
    <name type="scientific">Polynucleobacter brandtiae</name>
    <dbReference type="NCBI Taxonomy" id="1938816"/>
    <lineage>
        <taxon>Bacteria</taxon>
        <taxon>Pseudomonadati</taxon>
        <taxon>Pseudomonadota</taxon>
        <taxon>Betaproteobacteria</taxon>
        <taxon>Burkholderiales</taxon>
        <taxon>Burkholderiaceae</taxon>
        <taxon>Polynucleobacter</taxon>
    </lineage>
</organism>
<keyword evidence="1" id="KW-1133">Transmembrane helix</keyword>
<reference evidence="3 4" key="1">
    <citation type="submission" date="2017-11" db="EMBL/GenBank/DDBJ databases">
        <title>Genomic Encyclopedia of Type Strains, Phase III (KMG-III): the genomes of soil and plant-associated and newly described type strains.</title>
        <authorList>
            <person name="Whitman W."/>
        </authorList>
    </citation>
    <scope>NUCLEOTIDE SEQUENCE [LARGE SCALE GENOMIC DNA]</scope>
    <source>
        <strain evidence="3 4">UB-Domo-W1</strain>
    </source>
</reference>
<dbReference type="InterPro" id="IPR046336">
    <property type="entry name" value="Lon_prtase_N_sf"/>
</dbReference>
<keyword evidence="1" id="KW-0812">Transmembrane</keyword>
<dbReference type="InterPro" id="IPR003111">
    <property type="entry name" value="Lon_prtase_N"/>
</dbReference>
<keyword evidence="4" id="KW-1185">Reference proteome</keyword>
<feature type="transmembrane region" description="Helical" evidence="1">
    <location>
        <begin position="12"/>
        <end position="32"/>
    </location>
</feature>
<evidence type="ECO:0000313" key="3">
    <source>
        <dbReference type="EMBL" id="PJI83349.1"/>
    </source>
</evidence>
<dbReference type="InterPro" id="IPR015947">
    <property type="entry name" value="PUA-like_sf"/>
</dbReference>
<dbReference type="Pfam" id="PF02190">
    <property type="entry name" value="LON_substr_bdg"/>
    <property type="match status" value="1"/>
</dbReference>
<gene>
    <name evidence="3" type="ORF">B0G85_0746</name>
</gene>
<dbReference type="AlphaFoldDB" id="A0A2M8VZS3"/>
<evidence type="ECO:0000259" key="2">
    <source>
        <dbReference type="PROSITE" id="PS51787"/>
    </source>
</evidence>
<dbReference type="SMART" id="SM00464">
    <property type="entry name" value="LON"/>
    <property type="match status" value="1"/>
</dbReference>
<dbReference type="Gene3D" id="2.30.130.40">
    <property type="entry name" value="LON domain-like"/>
    <property type="match status" value="1"/>
</dbReference>
<dbReference type="SUPFAM" id="SSF88697">
    <property type="entry name" value="PUA domain-like"/>
    <property type="match status" value="1"/>
</dbReference>
<sequence length="215" mass="24229">MMTNTIADTQTIPLFPLGTILFPDGIIALKIFEARYLDMMKRCLREKTEFGVISIVNEDNLSSDNPLAAFSPMGTLAQIEDFDPIQPALYMTKSFGTRRFKLISAKQEADGLWLGEVAMMDNDPLMAIPPEHQKVATLLEEIISVIKKEDLLGDAPFKEPYKMDDCGWVSNRLAELLPISLAQKNHLLSQTNPRIRLDLVTEIIEDDQLKNVIVH</sequence>
<evidence type="ECO:0000256" key="1">
    <source>
        <dbReference type="SAM" id="Phobius"/>
    </source>
</evidence>
<dbReference type="Gene3D" id="1.10.4060.10">
    <property type="entry name" value="BPP1347 like domain"/>
    <property type="match status" value="1"/>
</dbReference>
<name>A0A2M8VZS3_9BURK</name>
<dbReference type="EMBL" id="PGTX01000001">
    <property type="protein sequence ID" value="PJI83349.1"/>
    <property type="molecule type" value="Genomic_DNA"/>
</dbReference>
<keyword evidence="1" id="KW-0472">Membrane</keyword>
<proteinExistence type="predicted"/>
<dbReference type="Proteomes" id="UP000229366">
    <property type="component" value="Unassembled WGS sequence"/>
</dbReference>
<accession>A0A2M8VZS3</accession>
<feature type="domain" description="Lon N-terminal" evidence="2">
    <location>
        <begin position="9"/>
        <end position="208"/>
    </location>
</feature>
<dbReference type="PROSITE" id="PS51787">
    <property type="entry name" value="LON_N"/>
    <property type="match status" value="1"/>
</dbReference>
<evidence type="ECO:0000313" key="4">
    <source>
        <dbReference type="Proteomes" id="UP000229366"/>
    </source>
</evidence>
<dbReference type="PANTHER" id="PTHR46732">
    <property type="entry name" value="ATP-DEPENDENT PROTEASE LA (LON) DOMAIN PROTEIN"/>
    <property type="match status" value="1"/>
</dbReference>
<dbReference type="PANTHER" id="PTHR46732:SF8">
    <property type="entry name" value="ATP-DEPENDENT PROTEASE LA (LON) DOMAIN PROTEIN"/>
    <property type="match status" value="1"/>
</dbReference>
<comment type="caution">
    <text evidence="3">The sequence shown here is derived from an EMBL/GenBank/DDBJ whole genome shotgun (WGS) entry which is preliminary data.</text>
</comment>
<protein>
    <recommendedName>
        <fullName evidence="2">Lon N-terminal domain-containing protein</fullName>
    </recommendedName>
</protein>